<dbReference type="InterPro" id="IPR056300">
    <property type="entry name" value="SusG-like_C"/>
</dbReference>
<dbReference type="Gene3D" id="2.60.40.1180">
    <property type="entry name" value="Golgi alpha-mannosidase II"/>
    <property type="match status" value="1"/>
</dbReference>
<dbReference type="Gene3D" id="3.90.400.10">
    <property type="entry name" value="Oligo-1,6-glucosidase, Domain 2"/>
    <property type="match status" value="1"/>
</dbReference>
<dbReference type="PANTHER" id="PTHR10357:SF179">
    <property type="entry name" value="NEUTRAL AND BASIC AMINO ACID TRANSPORT PROTEIN RBAT"/>
    <property type="match status" value="1"/>
</dbReference>
<feature type="domain" description="Glycosyl hydrolase family 13 catalytic" evidence="7">
    <location>
        <begin position="45"/>
        <end position="440"/>
    </location>
</feature>
<evidence type="ECO:0000256" key="4">
    <source>
        <dbReference type="RuleBase" id="RU003615"/>
    </source>
</evidence>
<dbReference type="RefSeq" id="WP_188648112.1">
    <property type="nucleotide sequence ID" value="NZ_BMHQ01000008.1"/>
</dbReference>
<evidence type="ECO:0000256" key="1">
    <source>
        <dbReference type="ARBA" id="ARBA00008061"/>
    </source>
</evidence>
<accession>A0A8J2VGH7</accession>
<dbReference type="Gene3D" id="3.20.20.80">
    <property type="entry name" value="Glycosidases"/>
    <property type="match status" value="1"/>
</dbReference>
<reference evidence="8" key="2">
    <citation type="submission" date="2020-09" db="EMBL/GenBank/DDBJ databases">
        <authorList>
            <person name="Sun Q."/>
            <person name="Zhou Y."/>
        </authorList>
    </citation>
    <scope>NUCLEOTIDE SEQUENCE</scope>
    <source>
        <strain evidence="8">CGMCC 1.15179</strain>
    </source>
</reference>
<name>A0A8J2VGH7_9BACL</name>
<dbReference type="InterPro" id="IPR017853">
    <property type="entry name" value="GH"/>
</dbReference>
<sequence length="522" mass="60061">MKKYVSAAVSFALAFALPVAAGATEKVHAESAAYKLNWRHGVFYEIYVRSFYDSNKDGDGDLRGIMQKMNYLNDNNPYTKRDLNINGLWLMPITKSPSYHKYDVTDYYQVDPQYGTLKDFRAMVKKAHQHGVKVIMDLVVNHTSNQHPWFQSAMKDKNSPYRDYYIWADKNTDIHEKGPWGQPVWHETYPGSGDYYYGLFWSGMPDLNYDNPKVREEIKKVGKFWLKQGADGFRLDAAKHIYDEKDVDKNLQWWNEFKTAMKQEKPDVYLVSEVWSNFTQVAPYYRELDTMFNFDLADKILQSAKSESDQGIASFSETTYKAFKEANPDAIDAPFLTNHDQNRTMSVLEGDKEQAKVAASILLTLPGNPFIYYGEEIGMLGEKPDEYIREPFRWYPGSGKGQTTWEEPRHNKGPDAVSVEAQNQDPNSLLNHYRNMIHLRQEHPALMKGDIQAIDTGDDRIVAFQRTYGKETLIVVHNLSGETVQLDQFGKKKRVHTTSKQVKTVADGKLHLPGYSSVILEK</sequence>
<keyword evidence="9" id="KW-1185">Reference proteome</keyword>
<evidence type="ECO:0000313" key="8">
    <source>
        <dbReference type="EMBL" id="GGE20966.1"/>
    </source>
</evidence>
<dbReference type="Pfam" id="PF23915">
    <property type="entry name" value="SusG_C"/>
    <property type="match status" value="1"/>
</dbReference>
<dbReference type="GO" id="GO:0009313">
    <property type="term" value="P:oligosaccharide catabolic process"/>
    <property type="evidence" value="ECO:0007669"/>
    <property type="project" value="TreeGrafter"/>
</dbReference>
<reference evidence="8" key="1">
    <citation type="journal article" date="2014" name="Int. J. Syst. Evol. Microbiol.">
        <title>Complete genome sequence of Corynebacterium casei LMG S-19264T (=DSM 44701T), isolated from a smear-ripened cheese.</title>
        <authorList>
            <consortium name="US DOE Joint Genome Institute (JGI-PGF)"/>
            <person name="Walter F."/>
            <person name="Albersmeier A."/>
            <person name="Kalinowski J."/>
            <person name="Ruckert C."/>
        </authorList>
    </citation>
    <scope>NUCLEOTIDE SEQUENCE</scope>
    <source>
        <strain evidence="8">CGMCC 1.15179</strain>
    </source>
</reference>
<dbReference type="InterPro" id="IPR013780">
    <property type="entry name" value="Glyco_hydro_b"/>
</dbReference>
<dbReference type="CDD" id="cd11316">
    <property type="entry name" value="AmyAc_bac2_AmyA"/>
    <property type="match status" value="1"/>
</dbReference>
<evidence type="ECO:0000256" key="5">
    <source>
        <dbReference type="RuleBase" id="RU361134"/>
    </source>
</evidence>
<organism evidence="8 9">
    <name type="scientific">Marinithermofilum abyssi</name>
    <dbReference type="NCBI Taxonomy" id="1571185"/>
    <lineage>
        <taxon>Bacteria</taxon>
        <taxon>Bacillati</taxon>
        <taxon>Bacillota</taxon>
        <taxon>Bacilli</taxon>
        <taxon>Bacillales</taxon>
        <taxon>Thermoactinomycetaceae</taxon>
        <taxon>Marinithermofilum</taxon>
    </lineage>
</organism>
<dbReference type="GO" id="GO:0043169">
    <property type="term" value="F:cation binding"/>
    <property type="evidence" value="ECO:0007669"/>
    <property type="project" value="InterPro"/>
</dbReference>
<dbReference type="EC" id="3.2.1.1" evidence="5"/>
<keyword evidence="5" id="KW-0119">Carbohydrate metabolism</keyword>
<protein>
    <recommendedName>
        <fullName evidence="5">Alpha-amylase</fullName>
        <ecNumber evidence="5">3.2.1.1</ecNumber>
    </recommendedName>
</protein>
<keyword evidence="3 5" id="KW-0326">Glycosidase</keyword>
<comment type="similarity">
    <text evidence="1 4">Belongs to the glycosyl hydrolase 13 family.</text>
</comment>
<proteinExistence type="inferred from homology"/>
<feature type="chain" id="PRO_5038602535" description="Alpha-amylase" evidence="6">
    <location>
        <begin position="22"/>
        <end position="522"/>
    </location>
</feature>
<dbReference type="PRINTS" id="PR00110">
    <property type="entry name" value="ALPHAAMYLASE"/>
</dbReference>
<dbReference type="SUPFAM" id="SSF51011">
    <property type="entry name" value="Glycosyl hydrolase domain"/>
    <property type="match status" value="1"/>
</dbReference>
<comment type="catalytic activity">
    <reaction evidence="5">
        <text>Endohydrolysis of (1-&gt;4)-alpha-D-glucosidic linkages in polysaccharides containing three or more (1-&gt;4)-alpha-linked D-glucose units.</text>
        <dbReference type="EC" id="3.2.1.1"/>
    </reaction>
</comment>
<dbReference type="EMBL" id="BMHQ01000008">
    <property type="protein sequence ID" value="GGE20966.1"/>
    <property type="molecule type" value="Genomic_DNA"/>
</dbReference>
<gene>
    <name evidence="8" type="ORF">GCM10011571_23770</name>
</gene>
<dbReference type="SUPFAM" id="SSF51445">
    <property type="entry name" value="(Trans)glycosidases"/>
    <property type="match status" value="1"/>
</dbReference>
<dbReference type="PANTHER" id="PTHR10357">
    <property type="entry name" value="ALPHA-AMYLASE FAMILY MEMBER"/>
    <property type="match status" value="1"/>
</dbReference>
<evidence type="ECO:0000259" key="7">
    <source>
        <dbReference type="SMART" id="SM00642"/>
    </source>
</evidence>
<dbReference type="Proteomes" id="UP000625210">
    <property type="component" value="Unassembled WGS sequence"/>
</dbReference>
<keyword evidence="6" id="KW-0732">Signal</keyword>
<evidence type="ECO:0000256" key="6">
    <source>
        <dbReference type="SAM" id="SignalP"/>
    </source>
</evidence>
<dbReference type="SMART" id="SM00642">
    <property type="entry name" value="Aamy"/>
    <property type="match status" value="1"/>
</dbReference>
<evidence type="ECO:0000256" key="3">
    <source>
        <dbReference type="ARBA" id="ARBA00023295"/>
    </source>
</evidence>
<dbReference type="InterPro" id="IPR045857">
    <property type="entry name" value="O16G_dom_2"/>
</dbReference>
<dbReference type="Pfam" id="PF00128">
    <property type="entry name" value="Alpha-amylase"/>
    <property type="match status" value="1"/>
</dbReference>
<comment type="caution">
    <text evidence="8">The sequence shown here is derived from an EMBL/GenBank/DDBJ whole genome shotgun (WGS) entry which is preliminary data.</text>
</comment>
<dbReference type="InterPro" id="IPR006046">
    <property type="entry name" value="Alpha_amylase"/>
</dbReference>
<dbReference type="GO" id="GO:0004556">
    <property type="term" value="F:alpha-amylase activity"/>
    <property type="evidence" value="ECO:0007669"/>
    <property type="project" value="UniProtKB-UniRule"/>
</dbReference>
<evidence type="ECO:0000313" key="9">
    <source>
        <dbReference type="Proteomes" id="UP000625210"/>
    </source>
</evidence>
<dbReference type="InterPro" id="IPR006047">
    <property type="entry name" value="GH13_cat_dom"/>
</dbReference>
<dbReference type="AlphaFoldDB" id="A0A8J2VGH7"/>
<keyword evidence="2 5" id="KW-0378">Hydrolase</keyword>
<evidence type="ECO:0000256" key="2">
    <source>
        <dbReference type="ARBA" id="ARBA00022801"/>
    </source>
</evidence>
<feature type="signal peptide" evidence="6">
    <location>
        <begin position="1"/>
        <end position="21"/>
    </location>
</feature>